<keyword evidence="5" id="KW-1185">Reference proteome</keyword>
<feature type="compositionally biased region" description="Polar residues" evidence="3">
    <location>
        <begin position="173"/>
        <end position="187"/>
    </location>
</feature>
<comment type="caution">
    <text evidence="4">The sequence shown here is derived from an EMBL/GenBank/DDBJ whole genome shotgun (WGS) entry which is preliminary data.</text>
</comment>
<organism evidence="4 5">
    <name type="scientific">Ranatra chinensis</name>
    <dbReference type="NCBI Taxonomy" id="642074"/>
    <lineage>
        <taxon>Eukaryota</taxon>
        <taxon>Metazoa</taxon>
        <taxon>Ecdysozoa</taxon>
        <taxon>Arthropoda</taxon>
        <taxon>Hexapoda</taxon>
        <taxon>Insecta</taxon>
        <taxon>Pterygota</taxon>
        <taxon>Neoptera</taxon>
        <taxon>Paraneoptera</taxon>
        <taxon>Hemiptera</taxon>
        <taxon>Heteroptera</taxon>
        <taxon>Panheteroptera</taxon>
        <taxon>Nepomorpha</taxon>
        <taxon>Nepidae</taxon>
        <taxon>Ranatrinae</taxon>
        <taxon>Ranatra</taxon>
    </lineage>
</organism>
<dbReference type="EMBL" id="JBFDAA010000003">
    <property type="protein sequence ID" value="KAL1138373.1"/>
    <property type="molecule type" value="Genomic_DNA"/>
</dbReference>
<name>A0ABD0Z7Z8_9HEMI</name>
<protein>
    <submittedName>
        <fullName evidence="4">Uncharacterized protein</fullName>
    </submittedName>
</protein>
<feature type="region of interest" description="Disordered" evidence="3">
    <location>
        <begin position="131"/>
        <end position="150"/>
    </location>
</feature>
<keyword evidence="1 2" id="KW-0193">Cuticle</keyword>
<dbReference type="PANTHER" id="PTHR10380">
    <property type="entry name" value="CUTICLE PROTEIN"/>
    <property type="match status" value="1"/>
</dbReference>
<evidence type="ECO:0000256" key="1">
    <source>
        <dbReference type="ARBA" id="ARBA00022460"/>
    </source>
</evidence>
<evidence type="ECO:0000313" key="5">
    <source>
        <dbReference type="Proteomes" id="UP001558652"/>
    </source>
</evidence>
<feature type="region of interest" description="Disordered" evidence="3">
    <location>
        <begin position="161"/>
        <end position="195"/>
    </location>
</feature>
<evidence type="ECO:0000256" key="3">
    <source>
        <dbReference type="SAM" id="MobiDB-lite"/>
    </source>
</evidence>
<dbReference type="PANTHER" id="PTHR10380:SF173">
    <property type="entry name" value="CUTICULAR PROTEIN 47EF, ISOFORM C-RELATED"/>
    <property type="match status" value="1"/>
</dbReference>
<dbReference type="PROSITE" id="PS51155">
    <property type="entry name" value="CHIT_BIND_RR_2"/>
    <property type="match status" value="1"/>
</dbReference>
<feature type="region of interest" description="Disordered" evidence="3">
    <location>
        <begin position="256"/>
        <end position="277"/>
    </location>
</feature>
<dbReference type="InterPro" id="IPR000618">
    <property type="entry name" value="Insect_cuticle"/>
</dbReference>
<feature type="compositionally biased region" description="Basic and acidic residues" evidence="3">
    <location>
        <begin position="266"/>
        <end position="277"/>
    </location>
</feature>
<dbReference type="Pfam" id="PF00379">
    <property type="entry name" value="Chitin_bind_4"/>
    <property type="match status" value="1"/>
</dbReference>
<dbReference type="AlphaFoldDB" id="A0ABD0Z7Z8"/>
<evidence type="ECO:0000256" key="2">
    <source>
        <dbReference type="PROSITE-ProRule" id="PRU00497"/>
    </source>
</evidence>
<sequence length="277" mass="31242">MNTLVPSTLYIHRFGHAASHKHSRSGRRLFTEMDREVTAGFYEEEIMQLISRYAKRIDVAGDCVEYIYSNTISRIGGLVLSVLATLRIAGGEMWQAPGPYWAGQDQRAAAPYFSYLHQHVYQAPPHHPNNYHHWPYPNQEPLQTSSKWHQHPEDPILQAQLKQAAEGHPQAEVEQSTQAPTEQTQPKGSIVDYSSGIAPDGSYSYKYETADGISRQETGIMKSVEGVAGGVREVRGSYSYPSPDGRVVTVHYIADESGYRTRTQHTPRDQHERDPHL</sequence>
<dbReference type="PRINTS" id="PR00947">
    <property type="entry name" value="CUTICLE"/>
</dbReference>
<gene>
    <name evidence="4" type="ORF">AAG570_008437</name>
</gene>
<dbReference type="GO" id="GO:0042302">
    <property type="term" value="F:structural constituent of cuticle"/>
    <property type="evidence" value="ECO:0007669"/>
    <property type="project" value="UniProtKB-UniRule"/>
</dbReference>
<proteinExistence type="predicted"/>
<accession>A0ABD0Z7Z8</accession>
<dbReference type="InterPro" id="IPR050468">
    <property type="entry name" value="Cuticle_Struct_Prot"/>
</dbReference>
<reference evidence="4 5" key="1">
    <citation type="submission" date="2024-07" db="EMBL/GenBank/DDBJ databases">
        <title>Chromosome-level genome assembly of the water stick insect Ranatra chinensis (Heteroptera: Nepidae).</title>
        <authorList>
            <person name="Liu X."/>
        </authorList>
    </citation>
    <scope>NUCLEOTIDE SEQUENCE [LARGE SCALE GENOMIC DNA]</scope>
    <source>
        <strain evidence="4">Cailab_2021Rc</strain>
        <tissue evidence="4">Muscle</tissue>
    </source>
</reference>
<evidence type="ECO:0000313" key="4">
    <source>
        <dbReference type="EMBL" id="KAL1138373.1"/>
    </source>
</evidence>
<dbReference type="Proteomes" id="UP001558652">
    <property type="component" value="Unassembled WGS sequence"/>
</dbReference>